<dbReference type="KEGG" id="acel:acsn021_33670"/>
<accession>A0A6S6RA25</accession>
<name>A0A6S6RA25_9FIRM</name>
<evidence type="ECO:0000313" key="1">
    <source>
        <dbReference type="EMBL" id="BCJ95798.1"/>
    </source>
</evidence>
<sequence length="65" mass="7788">MDNPDGMNLIPPVLGLLLNDDILARNAFLDMEDSRRDYLLRNAEDFQSKEELERYLYHFEHDNFK</sequence>
<keyword evidence="2" id="KW-1185">Reference proteome</keyword>
<reference evidence="1 2" key="1">
    <citation type="journal article" date="2016" name="Int. J. Syst. Evol. Microbiol.">
        <title>Descriptions of Anaerotaenia torta gen. nov., sp. nov. and Anaerocolumna cellulosilytica gen. nov., sp. nov. isolated from a methanogenic reactor of cattle waste.</title>
        <authorList>
            <person name="Uek A."/>
            <person name="Ohtaki Y."/>
            <person name="Kaku N."/>
            <person name="Ueki K."/>
        </authorList>
    </citation>
    <scope>NUCLEOTIDE SEQUENCE [LARGE SCALE GENOMIC DNA]</scope>
    <source>
        <strain evidence="1 2">SN021</strain>
    </source>
</reference>
<dbReference type="RefSeq" id="WP_184093685.1">
    <property type="nucleotide sequence ID" value="NZ_AP023367.1"/>
</dbReference>
<dbReference type="EMBL" id="AP023367">
    <property type="protein sequence ID" value="BCJ95798.1"/>
    <property type="molecule type" value="Genomic_DNA"/>
</dbReference>
<protein>
    <submittedName>
        <fullName evidence="1">Uncharacterized protein</fullName>
    </submittedName>
</protein>
<dbReference type="Proteomes" id="UP000515561">
    <property type="component" value="Chromosome"/>
</dbReference>
<dbReference type="AlphaFoldDB" id="A0A6S6RA25"/>
<proteinExistence type="predicted"/>
<organism evidence="1 2">
    <name type="scientific">Anaerocolumna cellulosilytica</name>
    <dbReference type="NCBI Taxonomy" id="433286"/>
    <lineage>
        <taxon>Bacteria</taxon>
        <taxon>Bacillati</taxon>
        <taxon>Bacillota</taxon>
        <taxon>Clostridia</taxon>
        <taxon>Lachnospirales</taxon>
        <taxon>Lachnospiraceae</taxon>
        <taxon>Anaerocolumna</taxon>
    </lineage>
</organism>
<evidence type="ECO:0000313" key="2">
    <source>
        <dbReference type="Proteomes" id="UP000515561"/>
    </source>
</evidence>
<gene>
    <name evidence="1" type="ORF">acsn021_33670</name>
</gene>